<proteinExistence type="inferred from homology"/>
<evidence type="ECO:0000313" key="3">
    <source>
        <dbReference type="EMBL" id="MEA0970412.1"/>
    </source>
</evidence>
<name>A0ABU5NB55_9RICK</name>
<keyword evidence="2" id="KW-0560">Oxidoreductase</keyword>
<dbReference type="PROSITE" id="PS00061">
    <property type="entry name" value="ADH_SHORT"/>
    <property type="match status" value="1"/>
</dbReference>
<dbReference type="PANTHER" id="PTHR44196:SF1">
    <property type="entry name" value="DEHYDROGENASE_REDUCTASE SDR FAMILY MEMBER 7B"/>
    <property type="match status" value="1"/>
</dbReference>
<accession>A0ABU5NB55</accession>
<dbReference type="PRINTS" id="PR00081">
    <property type="entry name" value="GDHRDH"/>
</dbReference>
<dbReference type="Gene3D" id="3.40.50.720">
    <property type="entry name" value="NAD(P)-binding Rossmann-like Domain"/>
    <property type="match status" value="1"/>
</dbReference>
<organism evidence="3 4">
    <name type="scientific">Candidatus Megaera venefica</name>
    <dbReference type="NCBI Taxonomy" id="2055910"/>
    <lineage>
        <taxon>Bacteria</taxon>
        <taxon>Pseudomonadati</taxon>
        <taxon>Pseudomonadota</taxon>
        <taxon>Alphaproteobacteria</taxon>
        <taxon>Rickettsiales</taxon>
        <taxon>Rickettsiaceae</taxon>
        <taxon>Candidatus Megaera</taxon>
    </lineage>
</organism>
<sequence>MTREKKTIIITGASSGLGAALAAKYSQKGHRLFLLARSKERLDAVAKICIANGAEAYVLSVDVTNSAEMEKQLNEIAYQYGIDIVIACAGVSAGTLDGPETASQVRKIFATNVNGVINTVLPVIPHMIERRSGNVVIVSSMAGFLGLSSAPSYSASKGAVRLLSEALRGYLRVWGIYVTTVIPGYVKTPMTSVNSFPMPFMTTAEEAAEKIVNAVEKNKDVVAFPFGMQFCIKLLTMLPSFIFTWINSKLPGKPAFEKDNNL</sequence>
<evidence type="ECO:0000313" key="4">
    <source>
        <dbReference type="Proteomes" id="UP001291687"/>
    </source>
</evidence>
<comment type="caution">
    <text evidence="3">The sequence shown here is derived from an EMBL/GenBank/DDBJ whole genome shotgun (WGS) entry which is preliminary data.</text>
</comment>
<protein>
    <submittedName>
        <fullName evidence="3">Short-chain dehydrogenase/reductase family protein</fullName>
    </submittedName>
</protein>
<dbReference type="InterPro" id="IPR002347">
    <property type="entry name" value="SDR_fam"/>
</dbReference>
<dbReference type="Proteomes" id="UP001291687">
    <property type="component" value="Unassembled WGS sequence"/>
</dbReference>
<dbReference type="Pfam" id="PF00106">
    <property type="entry name" value="adh_short"/>
    <property type="match status" value="1"/>
</dbReference>
<dbReference type="PANTHER" id="PTHR44196">
    <property type="entry name" value="DEHYDROGENASE/REDUCTASE SDR FAMILY MEMBER 7B"/>
    <property type="match status" value="1"/>
</dbReference>
<evidence type="ECO:0000256" key="1">
    <source>
        <dbReference type="ARBA" id="ARBA00006484"/>
    </source>
</evidence>
<gene>
    <name evidence="3" type="ORF">Megvenef_00374</name>
</gene>
<comment type="similarity">
    <text evidence="1">Belongs to the short-chain dehydrogenases/reductases (SDR) family.</text>
</comment>
<dbReference type="InterPro" id="IPR036291">
    <property type="entry name" value="NAD(P)-bd_dom_sf"/>
</dbReference>
<dbReference type="RefSeq" id="WP_322776316.1">
    <property type="nucleotide sequence ID" value="NZ_JARJFB010000016.1"/>
</dbReference>
<evidence type="ECO:0000256" key="2">
    <source>
        <dbReference type="ARBA" id="ARBA00023002"/>
    </source>
</evidence>
<reference evidence="3 4" key="1">
    <citation type="submission" date="2023-03" db="EMBL/GenBank/DDBJ databases">
        <title>Host association and intracellularity evolved multiple times independently in the Rickettsiales.</title>
        <authorList>
            <person name="Castelli M."/>
            <person name="Nardi T."/>
            <person name="Gammuto L."/>
            <person name="Bellinzona G."/>
            <person name="Sabaneyeva E."/>
            <person name="Potekhin A."/>
            <person name="Serra V."/>
            <person name="Petroni G."/>
            <person name="Sassera D."/>
        </authorList>
    </citation>
    <scope>NUCLEOTIDE SEQUENCE [LARGE SCALE GENOMIC DNA]</scope>
    <source>
        <strain evidence="3 4">Sr 2-6</strain>
    </source>
</reference>
<dbReference type="SUPFAM" id="SSF51735">
    <property type="entry name" value="NAD(P)-binding Rossmann-fold domains"/>
    <property type="match status" value="1"/>
</dbReference>
<dbReference type="InterPro" id="IPR020904">
    <property type="entry name" value="Sc_DH/Rdtase_CS"/>
</dbReference>
<keyword evidence="4" id="KW-1185">Reference proteome</keyword>
<dbReference type="EMBL" id="JARJFB010000016">
    <property type="protein sequence ID" value="MEA0970412.1"/>
    <property type="molecule type" value="Genomic_DNA"/>
</dbReference>